<dbReference type="AlphaFoldDB" id="A0A0G3GZ00"/>
<dbReference type="KEGG" id="cmv:CMUST_07030"/>
<dbReference type="STRING" id="571915.CMUST_07030"/>
<reference evidence="2 3" key="1">
    <citation type="journal article" date="2015" name="Genome Announc.">
        <title>Complete Genome Sequence of the Type Strain Corynebacterium mustelae DSM 45274, Isolated from Various Tissues of a Male Ferret with Lethal Sepsis.</title>
        <authorList>
            <person name="Ruckert C."/>
            <person name="Eimer J."/>
            <person name="Winkler A."/>
            <person name="Tauch A."/>
        </authorList>
    </citation>
    <scope>NUCLEOTIDE SEQUENCE [LARGE SCALE GENOMIC DNA]</scope>
    <source>
        <strain evidence="2 3">DSM 45274</strain>
    </source>
</reference>
<protein>
    <submittedName>
        <fullName evidence="2">Ketosteroid isomerase-like protein</fullName>
    </submittedName>
</protein>
<dbReference type="Gene3D" id="3.10.450.50">
    <property type="match status" value="1"/>
</dbReference>
<dbReference type="RefSeq" id="WP_047261899.1">
    <property type="nucleotide sequence ID" value="NZ_CP011542.1"/>
</dbReference>
<keyword evidence="2" id="KW-0413">Isomerase</keyword>
<name>A0A0G3GZ00_9CORY</name>
<dbReference type="SUPFAM" id="SSF54427">
    <property type="entry name" value="NTF2-like"/>
    <property type="match status" value="1"/>
</dbReference>
<evidence type="ECO:0000313" key="3">
    <source>
        <dbReference type="Proteomes" id="UP000035199"/>
    </source>
</evidence>
<evidence type="ECO:0000313" key="2">
    <source>
        <dbReference type="EMBL" id="AKK05740.1"/>
    </source>
</evidence>
<dbReference type="OrthoDB" id="8375282at2"/>
<organism evidence="2 3">
    <name type="scientific">Corynebacterium mustelae</name>
    <dbReference type="NCBI Taxonomy" id="571915"/>
    <lineage>
        <taxon>Bacteria</taxon>
        <taxon>Bacillati</taxon>
        <taxon>Actinomycetota</taxon>
        <taxon>Actinomycetes</taxon>
        <taxon>Mycobacteriales</taxon>
        <taxon>Corynebacteriaceae</taxon>
        <taxon>Corynebacterium</taxon>
    </lineage>
</organism>
<accession>A0A0G3GZ00</accession>
<evidence type="ECO:0000259" key="1">
    <source>
        <dbReference type="Pfam" id="PF12680"/>
    </source>
</evidence>
<dbReference type="Pfam" id="PF12680">
    <property type="entry name" value="SnoaL_2"/>
    <property type="match status" value="1"/>
</dbReference>
<dbReference type="InterPro" id="IPR037401">
    <property type="entry name" value="SnoaL-like"/>
</dbReference>
<proteinExistence type="predicted"/>
<keyword evidence="3" id="KW-1185">Reference proteome</keyword>
<dbReference type="InterPro" id="IPR032710">
    <property type="entry name" value="NTF2-like_dom_sf"/>
</dbReference>
<dbReference type="GO" id="GO:0016853">
    <property type="term" value="F:isomerase activity"/>
    <property type="evidence" value="ECO:0007669"/>
    <property type="project" value="UniProtKB-KW"/>
</dbReference>
<dbReference type="Proteomes" id="UP000035199">
    <property type="component" value="Chromosome"/>
</dbReference>
<dbReference type="PATRIC" id="fig|571915.4.peg.1499"/>
<gene>
    <name evidence="2" type="ORF">CMUST_07030</name>
</gene>
<feature type="domain" description="SnoaL-like" evidence="1">
    <location>
        <begin position="12"/>
        <end position="123"/>
    </location>
</feature>
<dbReference type="EMBL" id="CP011542">
    <property type="protein sequence ID" value="AKK05740.1"/>
    <property type="molecule type" value="Genomic_DNA"/>
</dbReference>
<sequence>MSQQSHQPRLIVEEYFAALANGRIADALSFLDPQVRWHQPGNNQFSGSYVGVDNVVAHIQKMMEFSQGTLTVQPTDVPMVNEQVVAVPVRFTGTRVTDAGETIEMDQSGIDLLTVNGGRIVEVRLFSQDNAAEDRFLG</sequence>
<reference evidence="3" key="2">
    <citation type="submission" date="2015-05" db="EMBL/GenBank/DDBJ databases">
        <title>Complete genome sequence of Corynebacterium mustelae DSM 45274, isolated from various tissues of a male ferret with lethal sepsis.</title>
        <authorList>
            <person name="Ruckert C."/>
            <person name="Albersmeier A."/>
            <person name="Winkler A."/>
            <person name="Tauch A."/>
        </authorList>
    </citation>
    <scope>NUCLEOTIDE SEQUENCE [LARGE SCALE GENOMIC DNA]</scope>
    <source>
        <strain evidence="3">DSM 45274</strain>
    </source>
</reference>